<dbReference type="InterPro" id="IPR000477">
    <property type="entry name" value="RT_dom"/>
</dbReference>
<dbReference type="InterPro" id="IPR043502">
    <property type="entry name" value="DNA/RNA_pol_sf"/>
</dbReference>
<sequence>MASSLSVFTSGVINFTKIHTKKGGSQPALLPNRSRNYVRSIGSHPADSGVSDKARFGNHLEKMVLGYWLHQFRAMIIMNDPILDSEITNADIYKEIAEFGDIHLLLYADDIAIIGESRMNLQKKIKILKEYLDENLMTLNESKSKIMVFRDGAPPLYSTLFCYKPSYNRPDQTQNSTTLPGPDNEPSIVLGLSDLHVVQAMIIMTGDQTFAGTFEKRLHEFHEFMLLELIYDEQRPLPKSSSWVHSTHKRTLQNQNRALLLRLSLSLCAVQDRSDPEDHQTGCTAIKRGDVLCMVDQKIKLHLWKIIMKLKTLDLLQLKMRLPPPVPTPLTTLTICPPFEGPRGDNTDLTRYVLGLAKVEMTPRQVEDYFAACDMQRLGKDITVWANINPANGEWMGDKTREDLDVHCQTRIANIQDAISHMEECLTDELKNGLPEFSQIMLTLLQDLCSNSTVLDQAVTSEKSAIIDQDIYMNCLKEVKMEDDNSMVENIGMWKPLYCCTWAQTWQCFDKMLMNLDIESRKKYIHHMDFYLDALRVQFCGTDPLDQQCALQIQDNPSLGAIIFLKLLFAHQFKFH</sequence>
<evidence type="ECO:0000313" key="3">
    <source>
        <dbReference type="Proteomes" id="UP001235939"/>
    </source>
</evidence>
<organism evidence="2 3">
    <name type="scientific">Cordylochernes scorpioides</name>
    <dbReference type="NCBI Taxonomy" id="51811"/>
    <lineage>
        <taxon>Eukaryota</taxon>
        <taxon>Metazoa</taxon>
        <taxon>Ecdysozoa</taxon>
        <taxon>Arthropoda</taxon>
        <taxon>Chelicerata</taxon>
        <taxon>Arachnida</taxon>
        <taxon>Pseudoscorpiones</taxon>
        <taxon>Cheliferoidea</taxon>
        <taxon>Chernetidae</taxon>
        <taxon>Cordylochernes</taxon>
    </lineage>
</organism>
<evidence type="ECO:0000313" key="2">
    <source>
        <dbReference type="EMBL" id="UYV73256.1"/>
    </source>
</evidence>
<dbReference type="SUPFAM" id="SSF56672">
    <property type="entry name" value="DNA/RNA polymerases"/>
    <property type="match status" value="1"/>
</dbReference>
<accession>A0ABY6KWL2</accession>
<protein>
    <recommendedName>
        <fullName evidence="1">Reverse transcriptase domain-containing protein</fullName>
    </recommendedName>
</protein>
<dbReference type="Proteomes" id="UP001235939">
    <property type="component" value="Chromosome 10"/>
</dbReference>
<dbReference type="Pfam" id="PF00078">
    <property type="entry name" value="RVT_1"/>
    <property type="match status" value="1"/>
</dbReference>
<proteinExistence type="predicted"/>
<dbReference type="EMBL" id="CP092872">
    <property type="protein sequence ID" value="UYV73256.1"/>
    <property type="molecule type" value="Genomic_DNA"/>
</dbReference>
<gene>
    <name evidence="2" type="ORF">LAZ67_10002366</name>
</gene>
<feature type="domain" description="Reverse transcriptase" evidence="1">
    <location>
        <begin position="91"/>
        <end position="148"/>
    </location>
</feature>
<reference evidence="2 3" key="1">
    <citation type="submission" date="2022-01" db="EMBL/GenBank/DDBJ databases">
        <title>A chromosomal length assembly of Cordylochernes scorpioides.</title>
        <authorList>
            <person name="Zeh D."/>
            <person name="Zeh J."/>
        </authorList>
    </citation>
    <scope>NUCLEOTIDE SEQUENCE [LARGE SCALE GENOMIC DNA]</scope>
    <source>
        <strain evidence="2">IN4F17</strain>
        <tissue evidence="2">Whole Body</tissue>
    </source>
</reference>
<evidence type="ECO:0000259" key="1">
    <source>
        <dbReference type="Pfam" id="PF00078"/>
    </source>
</evidence>
<name>A0ABY6KWL2_9ARAC</name>
<keyword evidence="3" id="KW-1185">Reference proteome</keyword>